<protein>
    <submittedName>
        <fullName evidence="1">Uncharacterized protein</fullName>
    </submittedName>
</protein>
<sequence length="45" mass="4926">MALDNFIPELWDANIQSALSNAHVFAATANRSYDRVIAAFGDTVK</sequence>
<comment type="caution">
    <text evidence="1">The sequence shown here is derived from an EMBL/GenBank/DDBJ whole genome shotgun (WGS) entry which is preliminary data.</text>
</comment>
<organism evidence="1">
    <name type="scientific">marine sediment metagenome</name>
    <dbReference type="NCBI Taxonomy" id="412755"/>
    <lineage>
        <taxon>unclassified sequences</taxon>
        <taxon>metagenomes</taxon>
        <taxon>ecological metagenomes</taxon>
    </lineage>
</organism>
<dbReference type="EMBL" id="LAZR01025990">
    <property type="protein sequence ID" value="KKL70126.1"/>
    <property type="molecule type" value="Genomic_DNA"/>
</dbReference>
<evidence type="ECO:0000313" key="1">
    <source>
        <dbReference type="EMBL" id="KKL70126.1"/>
    </source>
</evidence>
<name>A0A0F9EV42_9ZZZZ</name>
<gene>
    <name evidence="1" type="ORF">LCGC14_2108070</name>
</gene>
<dbReference type="AlphaFoldDB" id="A0A0F9EV42"/>
<reference evidence="1" key="1">
    <citation type="journal article" date="2015" name="Nature">
        <title>Complex archaea that bridge the gap between prokaryotes and eukaryotes.</title>
        <authorList>
            <person name="Spang A."/>
            <person name="Saw J.H."/>
            <person name="Jorgensen S.L."/>
            <person name="Zaremba-Niedzwiedzka K."/>
            <person name="Martijn J."/>
            <person name="Lind A.E."/>
            <person name="van Eijk R."/>
            <person name="Schleper C."/>
            <person name="Guy L."/>
            <person name="Ettema T.J."/>
        </authorList>
    </citation>
    <scope>NUCLEOTIDE SEQUENCE</scope>
</reference>
<proteinExistence type="predicted"/>
<feature type="non-terminal residue" evidence="1">
    <location>
        <position position="45"/>
    </location>
</feature>
<accession>A0A0F9EV42</accession>